<proteinExistence type="predicted"/>
<sequence length="829" mass="90081">MRNRSLRHLALSVTLSLVLLATVLVVSPWRLDGGDTLREVYDAKSKAISAEALGVALDDGHDHRHDDPATKNTITRAGETEGTTDPTSAAAARRNTSYAASQRKLRDPALTTAALRSARRTVPESRYAVAGGCYRLGNTATRFQASDLGVHLLYSPQRAFLSGASGTSATWAAGPSVAAEWTTQRSAKGFTFRLGDGRWLRYAAGTFSTGASPTYFALRTTTGCSAYPEVGTDVRGKPHAGVSAFQEVRGYIDPHVHGMAYEFLGGEVHCGRPWHKYGAAYALPDCSDLSQQGTKGGVLDLALSGGTRDPVGWPTFKGWPKPDALTHEGVYYKWLERSWRGGQRIMVNLLVENGQLCNIYPAKRNSCNDMDSARLQAKRMRELERYVDAQYGGPGKGWYRIVTDPFQARKVINQGKLAVIMGVEVSIPFGCTMKLDIAACDVAQIKKGLGELYDLGVRQMELVNKFDNALAGVAGDEGGIGPLVNLANFLETGSFWSMGACEPGAGESTDKTQLGIPDLSGGQVQDALFGAIAQLGLSLPSLPIYPSGAQCNRRGLTDLGEAVLTQMIGKKMLIDPDHMSVRARSATLDLLERRRYSGVVSSHSWSTPDAYPRIYDLGGFVAPMAGDSTGFVQKWKRHLTWADKRYYFGFGFGADINGLAQQAMPRGADAKNKVSYPVTGLGGVRIDRQRSGQRTFDVNTDGVAHYGMYPDWIADLVKVSGGTAISQDLGRGAEAYLQTWERAHGVRADSCRNPGLRKSQAKVKRMLKRGMTTRAVMNAVGQPYERLGTRFTFCAKKPVRNRSGKVVRWKKVTTTATFSQAGRLRSVRS</sequence>
<reference evidence="2 3" key="1">
    <citation type="journal article" date="2019" name="Int. J. Syst. Evol. Microbiol.">
        <title>The Global Catalogue of Microorganisms (GCM) 10K type strain sequencing project: providing services to taxonomists for standard genome sequencing and annotation.</title>
        <authorList>
            <consortium name="The Broad Institute Genomics Platform"/>
            <consortium name="The Broad Institute Genome Sequencing Center for Infectious Disease"/>
            <person name="Wu L."/>
            <person name="Ma J."/>
        </authorList>
    </citation>
    <scope>NUCLEOTIDE SEQUENCE [LARGE SCALE GENOMIC DNA]</scope>
    <source>
        <strain evidence="2 3">JCM 13008</strain>
    </source>
</reference>
<dbReference type="InterPro" id="IPR032466">
    <property type="entry name" value="Metal_Hydrolase"/>
</dbReference>
<comment type="caution">
    <text evidence="2">The sequence shown here is derived from an EMBL/GenBank/DDBJ whole genome shotgun (WGS) entry which is preliminary data.</text>
</comment>
<dbReference type="Proteomes" id="UP001501581">
    <property type="component" value="Unassembled WGS sequence"/>
</dbReference>
<feature type="compositionally biased region" description="Low complexity" evidence="1">
    <location>
        <begin position="87"/>
        <end position="101"/>
    </location>
</feature>
<evidence type="ECO:0000313" key="3">
    <source>
        <dbReference type="Proteomes" id="UP001501581"/>
    </source>
</evidence>
<evidence type="ECO:0000256" key="1">
    <source>
        <dbReference type="SAM" id="MobiDB-lite"/>
    </source>
</evidence>
<dbReference type="SUPFAM" id="SSF51556">
    <property type="entry name" value="Metallo-dependent hydrolases"/>
    <property type="match status" value="1"/>
</dbReference>
<feature type="region of interest" description="Disordered" evidence="1">
    <location>
        <begin position="59"/>
        <end position="103"/>
    </location>
</feature>
<dbReference type="RefSeq" id="WP_343993350.1">
    <property type="nucleotide sequence ID" value="NZ_BAAALG010000006.1"/>
</dbReference>
<protein>
    <recommendedName>
        <fullName evidence="4">Peptidase</fullName>
    </recommendedName>
</protein>
<organism evidence="2 3">
    <name type="scientific">Nocardioides dubius</name>
    <dbReference type="NCBI Taxonomy" id="317019"/>
    <lineage>
        <taxon>Bacteria</taxon>
        <taxon>Bacillati</taxon>
        <taxon>Actinomycetota</taxon>
        <taxon>Actinomycetes</taxon>
        <taxon>Propionibacteriales</taxon>
        <taxon>Nocardioidaceae</taxon>
        <taxon>Nocardioides</taxon>
    </lineage>
</organism>
<evidence type="ECO:0008006" key="4">
    <source>
        <dbReference type="Google" id="ProtNLM"/>
    </source>
</evidence>
<name>A0ABN1TRV7_9ACTN</name>
<evidence type="ECO:0000313" key="2">
    <source>
        <dbReference type="EMBL" id="GAA1099910.1"/>
    </source>
</evidence>
<gene>
    <name evidence="2" type="ORF">GCM10009668_17140</name>
</gene>
<dbReference type="EMBL" id="BAAALG010000006">
    <property type="protein sequence ID" value="GAA1099910.1"/>
    <property type="molecule type" value="Genomic_DNA"/>
</dbReference>
<feature type="compositionally biased region" description="Polar residues" evidence="1">
    <location>
        <begin position="70"/>
        <end position="86"/>
    </location>
</feature>
<keyword evidence="3" id="KW-1185">Reference proteome</keyword>
<dbReference type="Gene3D" id="3.20.20.140">
    <property type="entry name" value="Metal-dependent hydrolases"/>
    <property type="match status" value="1"/>
</dbReference>
<accession>A0ABN1TRV7</accession>
<feature type="compositionally biased region" description="Basic and acidic residues" evidence="1">
    <location>
        <begin position="59"/>
        <end position="69"/>
    </location>
</feature>